<proteinExistence type="inferred from homology"/>
<keyword evidence="6" id="KW-0648">Protein biosynthesis</keyword>
<comment type="caution">
    <text evidence="9">The sequence shown here is derived from an EMBL/GenBank/DDBJ whole genome shotgun (WGS) entry which is preliminary data.</text>
</comment>
<keyword evidence="10" id="KW-1185">Reference proteome</keyword>
<feature type="non-terminal residue" evidence="9">
    <location>
        <position position="230"/>
    </location>
</feature>
<evidence type="ECO:0000256" key="4">
    <source>
        <dbReference type="ARBA" id="ARBA00022741"/>
    </source>
</evidence>
<comment type="similarity">
    <text evidence="1">Belongs to the class-II aminoacyl-tRNA synthetase family.</text>
</comment>
<protein>
    <recommendedName>
        <fullName evidence="2">glycine--tRNA ligase</fullName>
        <ecNumber evidence="2">6.1.1.14</ecNumber>
    </recommendedName>
</protein>
<organism evidence="9 10">
    <name type="scientific">Corchorus capsularis</name>
    <name type="common">Jute</name>
    <dbReference type="NCBI Taxonomy" id="210143"/>
    <lineage>
        <taxon>Eukaryota</taxon>
        <taxon>Viridiplantae</taxon>
        <taxon>Streptophyta</taxon>
        <taxon>Embryophyta</taxon>
        <taxon>Tracheophyta</taxon>
        <taxon>Spermatophyta</taxon>
        <taxon>Magnoliopsida</taxon>
        <taxon>eudicotyledons</taxon>
        <taxon>Gunneridae</taxon>
        <taxon>Pentapetalae</taxon>
        <taxon>rosids</taxon>
        <taxon>malvids</taxon>
        <taxon>Malvales</taxon>
        <taxon>Malvaceae</taxon>
        <taxon>Grewioideae</taxon>
        <taxon>Apeibeae</taxon>
        <taxon>Corchorus</taxon>
    </lineage>
</organism>
<dbReference type="EC" id="6.1.1.14" evidence="2"/>
<evidence type="ECO:0000256" key="5">
    <source>
        <dbReference type="ARBA" id="ARBA00022840"/>
    </source>
</evidence>
<gene>
    <name evidence="9" type="ORF">CCACVL1_25981</name>
</gene>
<dbReference type="Pfam" id="PF02092">
    <property type="entry name" value="tRNA_synt_2f"/>
    <property type="match status" value="1"/>
</dbReference>
<keyword evidence="4" id="KW-0547">Nucleotide-binding</keyword>
<evidence type="ECO:0000256" key="6">
    <source>
        <dbReference type="ARBA" id="ARBA00022917"/>
    </source>
</evidence>
<dbReference type="InterPro" id="IPR006194">
    <property type="entry name" value="Gly-tRNA-synth_heterodimer"/>
</dbReference>
<evidence type="ECO:0000256" key="1">
    <source>
        <dbReference type="ARBA" id="ARBA00008226"/>
    </source>
</evidence>
<dbReference type="OrthoDB" id="1740276at2759"/>
<evidence type="ECO:0000313" key="10">
    <source>
        <dbReference type="Proteomes" id="UP000188268"/>
    </source>
</evidence>
<dbReference type="AlphaFoldDB" id="A0A1R3GGD1"/>
<dbReference type="GO" id="GO:0005739">
    <property type="term" value="C:mitochondrion"/>
    <property type="evidence" value="ECO:0007669"/>
    <property type="project" value="TreeGrafter"/>
</dbReference>
<name>A0A1R3GGD1_COCAP</name>
<evidence type="ECO:0000256" key="8">
    <source>
        <dbReference type="ARBA" id="ARBA00047937"/>
    </source>
</evidence>
<comment type="catalytic activity">
    <reaction evidence="8">
        <text>tRNA(Gly) + glycine + ATP = glycyl-tRNA(Gly) + AMP + diphosphate</text>
        <dbReference type="Rhea" id="RHEA:16013"/>
        <dbReference type="Rhea" id="RHEA-COMP:9664"/>
        <dbReference type="Rhea" id="RHEA-COMP:9683"/>
        <dbReference type="ChEBI" id="CHEBI:30616"/>
        <dbReference type="ChEBI" id="CHEBI:33019"/>
        <dbReference type="ChEBI" id="CHEBI:57305"/>
        <dbReference type="ChEBI" id="CHEBI:78442"/>
        <dbReference type="ChEBI" id="CHEBI:78522"/>
        <dbReference type="ChEBI" id="CHEBI:456215"/>
        <dbReference type="EC" id="6.1.1.14"/>
    </reaction>
</comment>
<dbReference type="PANTHER" id="PTHR30075">
    <property type="entry name" value="GLYCYL-TRNA SYNTHETASE"/>
    <property type="match status" value="1"/>
</dbReference>
<reference evidence="9 10" key="1">
    <citation type="submission" date="2013-09" db="EMBL/GenBank/DDBJ databases">
        <title>Corchorus capsularis genome sequencing.</title>
        <authorList>
            <person name="Alam M."/>
            <person name="Haque M.S."/>
            <person name="Islam M.S."/>
            <person name="Emdad E.M."/>
            <person name="Islam M.M."/>
            <person name="Ahmed B."/>
            <person name="Halim A."/>
            <person name="Hossen Q.M.M."/>
            <person name="Hossain M.Z."/>
            <person name="Ahmed R."/>
            <person name="Khan M.M."/>
            <person name="Islam R."/>
            <person name="Rashid M.M."/>
            <person name="Khan S.A."/>
            <person name="Rahman M.S."/>
            <person name="Alam M."/>
        </authorList>
    </citation>
    <scope>NUCLEOTIDE SEQUENCE [LARGE SCALE GENOMIC DNA]</scope>
    <source>
        <strain evidence="10">cv. CVL-1</strain>
        <tissue evidence="9">Whole seedling</tissue>
    </source>
</reference>
<sequence>MEDFKKIDWDLVYGLEVSCRFSQNTMTRHRREGKKIWGFIRKDQTTMEESKGTDSDNLSILAEVSSGFGVFRKKNPLSKEEKPSLVAKENGLKMVNTVFSLCANRLLSAEALLGITLPRFSGDLLPKSDVGIILAMANRLNSLVGLFAAGCQPNSTNDPFGLRRISYGLVHQFVTWRLEQYLVDDAAFETNEEKALQEAFLSVKNKVHPGIEIDDFIEISADLVQPICDG</sequence>
<evidence type="ECO:0000256" key="7">
    <source>
        <dbReference type="ARBA" id="ARBA00023146"/>
    </source>
</evidence>
<dbReference type="Gramene" id="OMO57132">
    <property type="protein sequence ID" value="OMO57132"/>
    <property type="gene ID" value="CCACVL1_25981"/>
</dbReference>
<dbReference type="GO" id="GO:0009570">
    <property type="term" value="C:chloroplast stroma"/>
    <property type="evidence" value="ECO:0007669"/>
    <property type="project" value="TreeGrafter"/>
</dbReference>
<keyword evidence="3 9" id="KW-0436">Ligase</keyword>
<evidence type="ECO:0000313" key="9">
    <source>
        <dbReference type="EMBL" id="OMO57132.1"/>
    </source>
</evidence>
<dbReference type="EMBL" id="AWWV01014417">
    <property type="protein sequence ID" value="OMO57132.1"/>
    <property type="molecule type" value="Genomic_DNA"/>
</dbReference>
<dbReference type="STRING" id="210143.A0A1R3GGD1"/>
<dbReference type="GO" id="GO:0006426">
    <property type="term" value="P:glycyl-tRNA aminoacylation"/>
    <property type="evidence" value="ECO:0007669"/>
    <property type="project" value="InterPro"/>
</dbReference>
<dbReference type="InterPro" id="IPR015944">
    <property type="entry name" value="Gly-tRNA-synth_bsu"/>
</dbReference>
<keyword evidence="5" id="KW-0067">ATP-binding</keyword>
<keyword evidence="7" id="KW-0030">Aminoacyl-tRNA synthetase</keyword>
<dbReference type="Proteomes" id="UP000188268">
    <property type="component" value="Unassembled WGS sequence"/>
</dbReference>
<evidence type="ECO:0000256" key="3">
    <source>
        <dbReference type="ARBA" id="ARBA00022598"/>
    </source>
</evidence>
<dbReference type="GO" id="GO:0004820">
    <property type="term" value="F:glycine-tRNA ligase activity"/>
    <property type="evidence" value="ECO:0007669"/>
    <property type="project" value="UniProtKB-EC"/>
</dbReference>
<accession>A0A1R3GGD1</accession>
<dbReference type="GO" id="GO:0005524">
    <property type="term" value="F:ATP binding"/>
    <property type="evidence" value="ECO:0007669"/>
    <property type="project" value="UniProtKB-KW"/>
</dbReference>
<evidence type="ECO:0000256" key="2">
    <source>
        <dbReference type="ARBA" id="ARBA00012829"/>
    </source>
</evidence>
<dbReference type="PROSITE" id="PS50861">
    <property type="entry name" value="AA_TRNA_LIGASE_II_GLYAB"/>
    <property type="match status" value="1"/>
</dbReference>
<dbReference type="PANTHER" id="PTHR30075:SF2">
    <property type="entry name" value="GLYCINE--TRNA LIGASE, CHLOROPLASTIC_MITOCHONDRIAL 2"/>
    <property type="match status" value="1"/>
</dbReference>